<evidence type="ECO:0000256" key="5">
    <source>
        <dbReference type="SAM" id="MobiDB-lite"/>
    </source>
</evidence>
<feature type="signal peptide" evidence="6">
    <location>
        <begin position="1"/>
        <end position="27"/>
    </location>
</feature>
<protein>
    <submittedName>
        <fullName evidence="8">GMC oxidoreductase</fullName>
    </submittedName>
</protein>
<dbReference type="InterPro" id="IPR012132">
    <property type="entry name" value="GMC_OxRdtase"/>
</dbReference>
<keyword evidence="4" id="KW-0285">Flavoprotein</keyword>
<sequence length="603" mass="64905">MKQHAVALTRVQLVCGWLLHCNWRGDAEFDYVVVGGGTAGLTIANRLSENSTVQVAVIEAGSFYQVSNPILSSTPAGDVIWAGASPLDANPLVDWDFMTEPQAGANGRKLHYARGKCLGGSSARNFMIYQRGDKGSYQRWADLVGDDSYTFDNWLPHFKKSTQFTPPKSPPRADNASAKYNESAFSPSGSPLQVSYANYAGPFSSWMGAALKDIGLPQATDFNSGTLNGSQYCSSTIDPSSQTRHSSQSAFYGADAQKRANLKVYSSTLAKKILFDVDKKATGVLIGSGTVISARKEVIVSAGAFQSPQLLMVSGVGPAATLKQHNINVIADRPGVGQGMQDHIFFGPSYRVQVETLTRLANDPLYVGKQFAFDYSILKQGPLTNPVADYLGWENAPRDLITPEAAAVLDSYPPSWPDIEYLSGPGYIGNFQSLFLQQPNDGFQYATILGALVKPISRGNVTIASADTSDLPLINPNWLTEPTDVSVALATFKRLRLAFGSPAMRPGLADPVEYFPGPDVQTDEQLLSKIRDSLQTVWHASCTCRMGKKEDPNVVVDSKAKVIGVTGLRVVDASSFAILPPGHPQSTVYALAEKIADDIKAGS</sequence>
<dbReference type="STRING" id="97972.A0A2V1CXD5"/>
<dbReference type="GO" id="GO:0044550">
    <property type="term" value="P:secondary metabolite biosynthetic process"/>
    <property type="evidence" value="ECO:0007669"/>
    <property type="project" value="TreeGrafter"/>
</dbReference>
<evidence type="ECO:0000256" key="1">
    <source>
        <dbReference type="ARBA" id="ARBA00010790"/>
    </source>
</evidence>
<feature type="active site" description="Proton donor" evidence="3">
    <location>
        <position position="539"/>
    </location>
</feature>
<dbReference type="Gene3D" id="3.50.50.60">
    <property type="entry name" value="FAD/NAD(P)-binding domain"/>
    <property type="match status" value="1"/>
</dbReference>
<dbReference type="PANTHER" id="PTHR11552">
    <property type="entry name" value="GLUCOSE-METHANOL-CHOLINE GMC OXIDOREDUCTASE"/>
    <property type="match status" value="1"/>
</dbReference>
<dbReference type="SUPFAM" id="SSF54373">
    <property type="entry name" value="FAD-linked reductases, C-terminal domain"/>
    <property type="match status" value="1"/>
</dbReference>
<dbReference type="PIRSF" id="PIRSF000137">
    <property type="entry name" value="Alcohol_oxidase"/>
    <property type="match status" value="1"/>
</dbReference>
<feature type="chain" id="PRO_5015981963" evidence="6">
    <location>
        <begin position="28"/>
        <end position="603"/>
    </location>
</feature>
<dbReference type="EMBL" id="KZ806413">
    <property type="protein sequence ID" value="PVH90331.1"/>
    <property type="molecule type" value="Genomic_DNA"/>
</dbReference>
<name>A0A2V1CXD5_9PLEO</name>
<dbReference type="Gene3D" id="3.30.560.10">
    <property type="entry name" value="Glucose Oxidase, domain 3"/>
    <property type="match status" value="1"/>
</dbReference>
<feature type="binding site" evidence="4">
    <location>
        <begin position="584"/>
        <end position="585"/>
    </location>
    <ligand>
        <name>FAD</name>
        <dbReference type="ChEBI" id="CHEBI:57692"/>
    </ligand>
</feature>
<dbReference type="OrthoDB" id="269227at2759"/>
<feature type="active site" description="Proton acceptor" evidence="3">
    <location>
        <position position="583"/>
    </location>
</feature>
<evidence type="ECO:0000256" key="4">
    <source>
        <dbReference type="PIRSR" id="PIRSR000137-2"/>
    </source>
</evidence>
<comment type="similarity">
    <text evidence="1">Belongs to the GMC oxidoreductase family.</text>
</comment>
<dbReference type="Proteomes" id="UP000244855">
    <property type="component" value="Unassembled WGS sequence"/>
</dbReference>
<dbReference type="Pfam" id="PF00732">
    <property type="entry name" value="GMC_oxred_N"/>
    <property type="match status" value="1"/>
</dbReference>
<dbReference type="InterPro" id="IPR000172">
    <property type="entry name" value="GMC_OxRdtase_N"/>
</dbReference>
<evidence type="ECO:0000313" key="8">
    <source>
        <dbReference type="EMBL" id="PVH90331.1"/>
    </source>
</evidence>
<comment type="cofactor">
    <cofactor evidence="4">
        <name>FAD</name>
        <dbReference type="ChEBI" id="CHEBI:57692"/>
    </cofactor>
</comment>
<dbReference type="InterPro" id="IPR007867">
    <property type="entry name" value="GMC_OxRtase_C"/>
</dbReference>
<evidence type="ECO:0000256" key="6">
    <source>
        <dbReference type="SAM" id="SignalP"/>
    </source>
</evidence>
<evidence type="ECO:0000256" key="2">
    <source>
        <dbReference type="ARBA" id="ARBA00023180"/>
    </source>
</evidence>
<dbReference type="SUPFAM" id="SSF51905">
    <property type="entry name" value="FAD/NAD(P)-binding domain"/>
    <property type="match status" value="1"/>
</dbReference>
<evidence type="ECO:0000256" key="3">
    <source>
        <dbReference type="PIRSR" id="PIRSR000137-1"/>
    </source>
</evidence>
<organism evidence="8 9">
    <name type="scientific">Periconia macrospinosa</name>
    <dbReference type="NCBI Taxonomy" id="97972"/>
    <lineage>
        <taxon>Eukaryota</taxon>
        <taxon>Fungi</taxon>
        <taxon>Dikarya</taxon>
        <taxon>Ascomycota</taxon>
        <taxon>Pezizomycotina</taxon>
        <taxon>Dothideomycetes</taxon>
        <taxon>Pleosporomycetidae</taxon>
        <taxon>Pleosporales</taxon>
        <taxon>Massarineae</taxon>
        <taxon>Periconiaceae</taxon>
        <taxon>Periconia</taxon>
    </lineage>
</organism>
<gene>
    <name evidence="8" type="ORF">DM02DRAFT_682002</name>
</gene>
<dbReference type="PROSITE" id="PS00624">
    <property type="entry name" value="GMC_OXRED_2"/>
    <property type="match status" value="1"/>
</dbReference>
<proteinExistence type="inferred from homology"/>
<feature type="region of interest" description="Disordered" evidence="5">
    <location>
        <begin position="160"/>
        <end position="186"/>
    </location>
</feature>
<keyword evidence="9" id="KW-1185">Reference proteome</keyword>
<reference evidence="8 9" key="1">
    <citation type="journal article" date="2018" name="Sci. Rep.">
        <title>Comparative genomics provides insights into the lifestyle and reveals functional heterogeneity of dark septate endophytic fungi.</title>
        <authorList>
            <person name="Knapp D.G."/>
            <person name="Nemeth J.B."/>
            <person name="Barry K."/>
            <person name="Hainaut M."/>
            <person name="Henrissat B."/>
            <person name="Johnson J."/>
            <person name="Kuo A."/>
            <person name="Lim J.H.P."/>
            <person name="Lipzen A."/>
            <person name="Nolan M."/>
            <person name="Ohm R.A."/>
            <person name="Tamas L."/>
            <person name="Grigoriev I.V."/>
            <person name="Spatafora J.W."/>
            <person name="Nagy L.G."/>
            <person name="Kovacs G.M."/>
        </authorList>
    </citation>
    <scope>NUCLEOTIDE SEQUENCE [LARGE SCALE GENOMIC DNA]</scope>
    <source>
        <strain evidence="8 9">DSE2036</strain>
    </source>
</reference>
<dbReference type="GO" id="GO:0050660">
    <property type="term" value="F:flavin adenine dinucleotide binding"/>
    <property type="evidence" value="ECO:0007669"/>
    <property type="project" value="InterPro"/>
</dbReference>
<feature type="domain" description="Glucose-methanol-choline oxidoreductase N-terminal" evidence="7">
    <location>
        <begin position="303"/>
        <end position="317"/>
    </location>
</feature>
<keyword evidence="6" id="KW-0732">Signal</keyword>
<dbReference type="AlphaFoldDB" id="A0A2V1CXD5"/>
<dbReference type="InterPro" id="IPR036188">
    <property type="entry name" value="FAD/NAD-bd_sf"/>
</dbReference>
<evidence type="ECO:0000259" key="7">
    <source>
        <dbReference type="PROSITE" id="PS00624"/>
    </source>
</evidence>
<evidence type="ECO:0000313" key="9">
    <source>
        <dbReference type="Proteomes" id="UP000244855"/>
    </source>
</evidence>
<dbReference type="PANTHER" id="PTHR11552:SF138">
    <property type="entry name" value="DEHYDROGENASE PKFF-RELATED"/>
    <property type="match status" value="1"/>
</dbReference>
<feature type="binding site" evidence="4">
    <location>
        <begin position="538"/>
        <end position="539"/>
    </location>
    <ligand>
        <name>FAD</name>
        <dbReference type="ChEBI" id="CHEBI:57692"/>
    </ligand>
</feature>
<keyword evidence="4" id="KW-0274">FAD</keyword>
<dbReference type="Pfam" id="PF05199">
    <property type="entry name" value="GMC_oxred_C"/>
    <property type="match status" value="1"/>
</dbReference>
<dbReference type="GO" id="GO:0016614">
    <property type="term" value="F:oxidoreductase activity, acting on CH-OH group of donors"/>
    <property type="evidence" value="ECO:0007669"/>
    <property type="project" value="InterPro"/>
</dbReference>
<keyword evidence="2" id="KW-0325">Glycoprotein</keyword>
<accession>A0A2V1CXD5</accession>